<dbReference type="AlphaFoldDB" id="A0A1H1ZNC5"/>
<dbReference type="PANTHER" id="PTHR10091:SF0">
    <property type="entry name" value="GALACTOSE MUTAROTASE"/>
    <property type="match status" value="1"/>
</dbReference>
<dbReference type="STRING" id="630515.SAMN04489812_5312"/>
<dbReference type="CDD" id="cd09022">
    <property type="entry name" value="Aldose_epim_Ec_YihR"/>
    <property type="match status" value="1"/>
</dbReference>
<proteinExistence type="predicted"/>
<dbReference type="Proteomes" id="UP000199103">
    <property type="component" value="Chromosome I"/>
</dbReference>
<dbReference type="Pfam" id="PF01263">
    <property type="entry name" value="Aldose_epim"/>
    <property type="match status" value="1"/>
</dbReference>
<dbReference type="Gene3D" id="2.70.98.10">
    <property type="match status" value="1"/>
</dbReference>
<keyword evidence="2" id="KW-1185">Reference proteome</keyword>
<dbReference type="InterPro" id="IPR011013">
    <property type="entry name" value="Gal_mutarotase_sf_dom"/>
</dbReference>
<gene>
    <name evidence="1" type="ORF">SAMN04489812_5312</name>
</gene>
<dbReference type="OrthoDB" id="4739604at2"/>
<dbReference type="PANTHER" id="PTHR10091">
    <property type="entry name" value="ALDOSE-1-EPIMERASE"/>
    <property type="match status" value="1"/>
</dbReference>
<sequence length="309" mass="33655">MTSSDSTGTTPAPSGEQYEITSGSYRAVITEVGATLRLLQVDGKNILAGFAEGDRISGGHGQQLLPWPNRIRDGRYSFGGQEQQLALSEPERHNAIHGLVRWLPWNVVEHTADTVVQQVTLHPQQGWDTTLLCTITHQLSDRGLTVTVAARNVGDVAAPFGYAAHPYFTLGESAVDQVEISAPASSYLEVDDRLLPVAVRPVDGLDEDLRTAAPLAARDFDTAFTALATDGDQPWRVRLALGERETFIWGDEKHRWIQIYTGAGKRDLGIAVEPMTCGPDAFNTDLTSDGLIVLEPGDQYEGTWGVYGR</sequence>
<dbReference type="GO" id="GO:0006006">
    <property type="term" value="P:glucose metabolic process"/>
    <property type="evidence" value="ECO:0007669"/>
    <property type="project" value="TreeGrafter"/>
</dbReference>
<reference evidence="1 2" key="1">
    <citation type="submission" date="2016-10" db="EMBL/GenBank/DDBJ databases">
        <authorList>
            <person name="de Groot N.N."/>
        </authorList>
    </citation>
    <scope>NUCLEOTIDE SEQUENCE [LARGE SCALE GENOMIC DNA]</scope>
    <source>
        <strain evidence="1 2">DSM 21800</strain>
    </source>
</reference>
<evidence type="ECO:0000313" key="2">
    <source>
        <dbReference type="Proteomes" id="UP000199103"/>
    </source>
</evidence>
<dbReference type="GO" id="GO:0033499">
    <property type="term" value="P:galactose catabolic process via UDP-galactose, Leloir pathway"/>
    <property type="evidence" value="ECO:0007669"/>
    <property type="project" value="TreeGrafter"/>
</dbReference>
<dbReference type="SUPFAM" id="SSF74650">
    <property type="entry name" value="Galactose mutarotase-like"/>
    <property type="match status" value="1"/>
</dbReference>
<dbReference type="RefSeq" id="WP_091529247.1">
    <property type="nucleotide sequence ID" value="NZ_LT629772.1"/>
</dbReference>
<dbReference type="InterPro" id="IPR037480">
    <property type="entry name" value="YihR-like"/>
</dbReference>
<accession>A0A1H1ZNC5</accession>
<dbReference type="GO" id="GO:0004034">
    <property type="term" value="F:aldose 1-epimerase activity"/>
    <property type="evidence" value="ECO:0007669"/>
    <property type="project" value="TreeGrafter"/>
</dbReference>
<dbReference type="InterPro" id="IPR014718">
    <property type="entry name" value="GH-type_carb-bd"/>
</dbReference>
<dbReference type="GO" id="GO:0030246">
    <property type="term" value="F:carbohydrate binding"/>
    <property type="evidence" value="ECO:0007669"/>
    <property type="project" value="InterPro"/>
</dbReference>
<organism evidence="1 2">
    <name type="scientific">Microlunatus soli</name>
    <dbReference type="NCBI Taxonomy" id="630515"/>
    <lineage>
        <taxon>Bacteria</taxon>
        <taxon>Bacillati</taxon>
        <taxon>Actinomycetota</taxon>
        <taxon>Actinomycetes</taxon>
        <taxon>Propionibacteriales</taxon>
        <taxon>Propionibacteriaceae</taxon>
        <taxon>Microlunatus</taxon>
    </lineage>
</organism>
<evidence type="ECO:0000313" key="1">
    <source>
        <dbReference type="EMBL" id="SDT34726.1"/>
    </source>
</evidence>
<dbReference type="EMBL" id="LT629772">
    <property type="protein sequence ID" value="SDT34726.1"/>
    <property type="molecule type" value="Genomic_DNA"/>
</dbReference>
<protein>
    <submittedName>
        <fullName evidence="1">Aldose 1-epimerase</fullName>
    </submittedName>
</protein>
<name>A0A1H1ZNC5_9ACTN</name>
<dbReference type="InterPro" id="IPR008183">
    <property type="entry name" value="Aldose_1/G6P_1-epimerase"/>
</dbReference>